<feature type="coiled-coil region" evidence="1">
    <location>
        <begin position="592"/>
        <end position="619"/>
    </location>
</feature>
<dbReference type="Proteomes" id="UP001151760">
    <property type="component" value="Unassembled WGS sequence"/>
</dbReference>
<dbReference type="InterPro" id="IPR052343">
    <property type="entry name" value="Retrotransposon-Effector_Assoc"/>
</dbReference>
<reference evidence="5" key="1">
    <citation type="journal article" date="2022" name="Int. J. Mol. Sci.">
        <title>Draft Genome of Tanacetum Coccineum: Genomic Comparison of Closely Related Tanacetum-Family Plants.</title>
        <authorList>
            <person name="Yamashiro T."/>
            <person name="Shiraishi A."/>
            <person name="Nakayama K."/>
            <person name="Satake H."/>
        </authorList>
    </citation>
    <scope>NUCLEOTIDE SEQUENCE</scope>
</reference>
<dbReference type="InterPro" id="IPR005135">
    <property type="entry name" value="Endo/exonuclease/phosphatase"/>
</dbReference>
<keyword evidence="5" id="KW-0695">RNA-directed DNA polymerase</keyword>
<accession>A0ABQ5FTL0</accession>
<keyword evidence="5" id="KW-0808">Transferase</keyword>
<dbReference type="Pfam" id="PF14529">
    <property type="entry name" value="Exo_endo_phos_2"/>
    <property type="match status" value="1"/>
</dbReference>
<comment type="caution">
    <text evidence="5">The sequence shown here is derived from an EMBL/GenBank/DDBJ whole genome shotgun (WGS) entry which is preliminary data.</text>
</comment>
<evidence type="ECO:0000259" key="4">
    <source>
        <dbReference type="Pfam" id="PF25597"/>
    </source>
</evidence>
<gene>
    <name evidence="5" type="ORF">Tco_1018181</name>
</gene>
<organism evidence="5 6">
    <name type="scientific">Tanacetum coccineum</name>
    <dbReference type="NCBI Taxonomy" id="301880"/>
    <lineage>
        <taxon>Eukaryota</taxon>
        <taxon>Viridiplantae</taxon>
        <taxon>Streptophyta</taxon>
        <taxon>Embryophyta</taxon>
        <taxon>Tracheophyta</taxon>
        <taxon>Spermatophyta</taxon>
        <taxon>Magnoliopsida</taxon>
        <taxon>eudicotyledons</taxon>
        <taxon>Gunneridae</taxon>
        <taxon>Pentapetalae</taxon>
        <taxon>asterids</taxon>
        <taxon>campanulids</taxon>
        <taxon>Asterales</taxon>
        <taxon>Asteraceae</taxon>
        <taxon>Asteroideae</taxon>
        <taxon>Anthemideae</taxon>
        <taxon>Anthemidinae</taxon>
        <taxon>Tanacetum</taxon>
    </lineage>
</organism>
<proteinExistence type="predicted"/>
<keyword evidence="6" id="KW-1185">Reference proteome</keyword>
<feature type="region of interest" description="Disordered" evidence="2">
    <location>
        <begin position="1282"/>
        <end position="1338"/>
    </location>
</feature>
<protein>
    <submittedName>
        <fullName evidence="5">RNA-directed DNA polymerase, eukaryota</fullName>
    </submittedName>
</protein>
<dbReference type="PANTHER" id="PTHR46890:SF48">
    <property type="entry name" value="RNA-DIRECTED DNA POLYMERASE"/>
    <property type="match status" value="1"/>
</dbReference>
<reference evidence="5" key="2">
    <citation type="submission" date="2022-01" db="EMBL/GenBank/DDBJ databases">
        <authorList>
            <person name="Yamashiro T."/>
            <person name="Shiraishi A."/>
            <person name="Satake H."/>
            <person name="Nakayama K."/>
        </authorList>
    </citation>
    <scope>NUCLEOTIDE SEQUENCE</scope>
</reference>
<dbReference type="Gene3D" id="3.60.10.10">
    <property type="entry name" value="Endonuclease/exonuclease/phosphatase"/>
    <property type="match status" value="1"/>
</dbReference>
<feature type="domain" description="Endonuclease/exonuclease/phosphatase" evidence="3">
    <location>
        <begin position="425"/>
        <end position="547"/>
    </location>
</feature>
<keyword evidence="1" id="KW-0175">Coiled coil</keyword>
<dbReference type="InterPro" id="IPR057670">
    <property type="entry name" value="SH3_retrovirus"/>
</dbReference>
<evidence type="ECO:0000313" key="5">
    <source>
        <dbReference type="EMBL" id="GJT66701.1"/>
    </source>
</evidence>
<evidence type="ECO:0000256" key="1">
    <source>
        <dbReference type="SAM" id="Coils"/>
    </source>
</evidence>
<dbReference type="PANTHER" id="PTHR46890">
    <property type="entry name" value="NON-LTR RETROLELEMENT REVERSE TRANSCRIPTASE-LIKE PROTEIN-RELATED"/>
    <property type="match status" value="1"/>
</dbReference>
<sequence>MSKAGIRFSNGKNEVHGILKLVIEDLLNIEIVYLGGLWVMIKLGSAKTKLKFMKHTGVASWFVRLCNAQNDFVASDRIVWVDIEGVPLHAWSHATFHKIGSQWGEVMELEDGNEDLFARKRLCIKTKHANNILDSFKIIVKGKVFQIRAKELFVWSPSFKEVPEVVHCSDDESVKNEADINVVDNTVNNEGEESDSEAVSDTFFGDNGDAQEHDNEVDQTLNDKEVSKDPFNIYDLLNRHKKEVGNSGMESSIPYPPGFTPEKVNVTFEQEAQEVQGEECIRSHHNSDRCSSRVFEEVEKSDINIQSDGRVIRDIRKEGGSILDILDEMIKVGQTMGFTMDGCTKDMEKIIGSNGETKKESFSDLEVKYFWGNYQFDHIVSEALGYSGGILCVWDSNVFHKKHHIISDNFVALYGTWIPRKIQLLIISVYAPQSYASKCQLWDFIASLINQWNGECMVMGDFNEVRCKEDRWGSTFLAQGACSFNSFISNAGLNEVQLEGYSFTWAHPSASKMSKLDRFFVTDGFLSLFPHISAVCLDRHLSDHRPILLREMLVDFGATPFRLYHSWLSIPGFDQMITSTWNSFILVDSNGMIRFKKKLQLLKKEIRKWVAEYKNIQSNSIRDVKNKLSDIDKLLDQGGVTDDVLLSRMEAMKQLQELNSSVNCDFVQKAKVRWAIEGDENSKFFHGIINRKRANLSVKGIMIEGEWVDDPIRVKDEFRNHFADRFNDPGTRHGRINFSFPNRLTFEQVSDLEASVSDEEIRKAVWGCGENKSPGPDGFTFEFFRKFWTVVGPDFCIAVKWFFEHGFFATGCNSSFVTLIPKTLDPKLVSEFRPISLIGSLYKVVTKILATRLSFVISDLISNVQTAFLPNRQILGSVEWKSYFGVSVMRIEGGSPLAPFLFILIMESLSSFLSTVLVEGYLQGLRIDDALTISHFIMRMTRFLCEWSKENLKIRIGNGLHTRFWKDLWIGDCTLSGLFPRLFALDTVKDISVACKLQSSLVSSFRRNVRGGIEEQQLEHLVALLDFVILSNSNDRWVSDLNGDGVFRVKDVRNLLDELFLPRADCPTRNVVTESQSCPLCDAILEDTSHLFFNCSLARDVTRLLCRWWNLEVQSFSSYAEWLVWFNSVRLASNLKVILEGVFYVMWWSLWNFRNQLLFASKKPRKESIFDDTVLRSFCWCKARGLILLSSLKAIDKGYSIKNYLRKFLRALHPKWRKKFTAIEESKDLISLSLNELIGNLKVHKLIIKKDSEIVKDEEYTMAARDFKKLFKRRGRFIRQPRNDKKTFQKSRDDKNGKSERKYFRCGDPNYLIGERPKPPRDKNPFVVGSWSDSGEEDDEKAKEETCLMAQASTECKVIFSEHDSEITKDGKVIGKTPYELLRDRKPTLDYFKVFGSKSFILNTKDYFTKIDPRSYEGVFIGYSPYSKAYIILNKYIMKIEESLNMTFDETLPPSKTSPLVDDYLDEAEAIKVIEKKNLENDIEDEALEIDEIVNIKEYKNHLLDNILRNFNQRTLRLQAQNKCNFFCFISTIEPKNVNGALKDESWVVAMKV</sequence>
<evidence type="ECO:0000313" key="6">
    <source>
        <dbReference type="Proteomes" id="UP001151760"/>
    </source>
</evidence>
<feature type="domain" description="Retroviral polymerase SH3-like" evidence="4">
    <location>
        <begin position="1398"/>
        <end position="1456"/>
    </location>
</feature>
<name>A0ABQ5FTL0_9ASTR</name>
<dbReference type="GO" id="GO:0003964">
    <property type="term" value="F:RNA-directed DNA polymerase activity"/>
    <property type="evidence" value="ECO:0007669"/>
    <property type="project" value="UniProtKB-KW"/>
</dbReference>
<keyword evidence="5" id="KW-0548">Nucleotidyltransferase</keyword>
<feature type="compositionally biased region" description="Basic and acidic residues" evidence="2">
    <location>
        <begin position="1315"/>
        <end position="1324"/>
    </location>
</feature>
<dbReference type="InterPro" id="IPR036691">
    <property type="entry name" value="Endo/exonu/phosph_ase_sf"/>
</dbReference>
<feature type="compositionally biased region" description="Basic and acidic residues" evidence="2">
    <location>
        <begin position="1282"/>
        <end position="1305"/>
    </location>
</feature>
<dbReference type="EMBL" id="BQNB010017738">
    <property type="protein sequence ID" value="GJT66701.1"/>
    <property type="molecule type" value="Genomic_DNA"/>
</dbReference>
<feature type="region of interest" description="Disordered" evidence="2">
    <location>
        <begin position="187"/>
        <end position="218"/>
    </location>
</feature>
<evidence type="ECO:0000259" key="3">
    <source>
        <dbReference type="Pfam" id="PF14529"/>
    </source>
</evidence>
<evidence type="ECO:0000256" key="2">
    <source>
        <dbReference type="SAM" id="MobiDB-lite"/>
    </source>
</evidence>
<dbReference type="Pfam" id="PF25597">
    <property type="entry name" value="SH3_retrovirus"/>
    <property type="match status" value="1"/>
</dbReference>
<dbReference type="SUPFAM" id="SSF56219">
    <property type="entry name" value="DNase I-like"/>
    <property type="match status" value="1"/>
</dbReference>